<dbReference type="Pfam" id="PF04828">
    <property type="entry name" value="GFA"/>
    <property type="match status" value="1"/>
</dbReference>
<sequence>MVREGGCGCGAVRYCISGSPIFVNNCHCTQCQHQTGSTSVVNAFIESDRVELLQGQLTEDVVKSGSGGPHIICRCSECGVAVWSYYPRLGRLGAGVRVGTLDDPSSLTPDAVIFVSEKMPWVALPPDIPNFEKTYDYREVLQRERVERMNALLQKSQA</sequence>
<evidence type="ECO:0000256" key="2">
    <source>
        <dbReference type="ARBA" id="ARBA00022723"/>
    </source>
</evidence>
<proteinExistence type="inferred from homology"/>
<keyword evidence="2" id="KW-0479">Metal-binding</keyword>
<dbReference type="GO" id="GO:0016846">
    <property type="term" value="F:carbon-sulfur lyase activity"/>
    <property type="evidence" value="ECO:0007669"/>
    <property type="project" value="InterPro"/>
</dbReference>
<dbReference type="PANTHER" id="PTHR33337:SF33">
    <property type="entry name" value="CENP-V_GFA DOMAIN-CONTAINING PROTEIN"/>
    <property type="match status" value="1"/>
</dbReference>
<organism evidence="6 7">
    <name type="scientific">Qipengyuania soli</name>
    <dbReference type="NCBI Taxonomy" id="2782568"/>
    <lineage>
        <taxon>Bacteria</taxon>
        <taxon>Pseudomonadati</taxon>
        <taxon>Pseudomonadota</taxon>
        <taxon>Alphaproteobacteria</taxon>
        <taxon>Sphingomonadales</taxon>
        <taxon>Erythrobacteraceae</taxon>
        <taxon>Qipengyuania</taxon>
    </lineage>
</organism>
<gene>
    <name evidence="6" type="ORF">IRL76_01490</name>
</gene>
<evidence type="ECO:0000313" key="7">
    <source>
        <dbReference type="Proteomes" id="UP000594459"/>
    </source>
</evidence>
<evidence type="ECO:0000256" key="1">
    <source>
        <dbReference type="ARBA" id="ARBA00005495"/>
    </source>
</evidence>
<dbReference type="SUPFAM" id="SSF51316">
    <property type="entry name" value="Mss4-like"/>
    <property type="match status" value="1"/>
</dbReference>
<dbReference type="KEGG" id="qso:IRL76_01490"/>
<dbReference type="AlphaFoldDB" id="A0A7S8ITJ0"/>
<keyword evidence="3" id="KW-0862">Zinc</keyword>
<evidence type="ECO:0000256" key="3">
    <source>
        <dbReference type="ARBA" id="ARBA00022833"/>
    </source>
</evidence>
<dbReference type="InterPro" id="IPR011057">
    <property type="entry name" value="Mss4-like_sf"/>
</dbReference>
<dbReference type="InterPro" id="IPR006913">
    <property type="entry name" value="CENP-V/GFA"/>
</dbReference>
<dbReference type="PANTHER" id="PTHR33337">
    <property type="entry name" value="GFA DOMAIN-CONTAINING PROTEIN"/>
    <property type="match status" value="1"/>
</dbReference>
<evidence type="ECO:0000256" key="4">
    <source>
        <dbReference type="ARBA" id="ARBA00023239"/>
    </source>
</evidence>
<dbReference type="PROSITE" id="PS51891">
    <property type="entry name" value="CENP_V_GFA"/>
    <property type="match status" value="1"/>
</dbReference>
<dbReference type="GO" id="GO:0046872">
    <property type="term" value="F:metal ion binding"/>
    <property type="evidence" value="ECO:0007669"/>
    <property type="project" value="UniProtKB-KW"/>
</dbReference>
<evidence type="ECO:0000313" key="6">
    <source>
        <dbReference type="EMBL" id="QPD00339.1"/>
    </source>
</evidence>
<keyword evidence="7" id="KW-1185">Reference proteome</keyword>
<comment type="similarity">
    <text evidence="1">Belongs to the Gfa family.</text>
</comment>
<reference evidence="6 7" key="1">
    <citation type="submission" date="2020-11" db="EMBL/GenBank/DDBJ databases">
        <title>The genome sequence of Erythrobacter sp. 6D36.</title>
        <authorList>
            <person name="Liu Y."/>
        </authorList>
    </citation>
    <scope>NUCLEOTIDE SEQUENCE [LARGE SCALE GENOMIC DNA]</scope>
    <source>
        <strain evidence="6 7">6D36</strain>
    </source>
</reference>
<evidence type="ECO:0000259" key="5">
    <source>
        <dbReference type="PROSITE" id="PS51891"/>
    </source>
</evidence>
<dbReference type="Gene3D" id="3.90.1590.10">
    <property type="entry name" value="glutathione-dependent formaldehyde- activating enzyme (gfa)"/>
    <property type="match status" value="1"/>
</dbReference>
<dbReference type="EMBL" id="CP064654">
    <property type="protein sequence ID" value="QPD00339.1"/>
    <property type="molecule type" value="Genomic_DNA"/>
</dbReference>
<name>A0A7S8ITJ0_9SPHN</name>
<dbReference type="Proteomes" id="UP000594459">
    <property type="component" value="Chromosome"/>
</dbReference>
<protein>
    <submittedName>
        <fullName evidence="6">GFA family protein</fullName>
    </submittedName>
</protein>
<feature type="domain" description="CENP-V/GFA" evidence="5">
    <location>
        <begin position="3"/>
        <end position="122"/>
    </location>
</feature>
<accession>A0A7S8ITJ0</accession>
<keyword evidence="4" id="KW-0456">Lyase</keyword>